<keyword evidence="4" id="KW-1185">Reference proteome</keyword>
<feature type="chain" id="PRO_5026688142" evidence="2">
    <location>
        <begin position="17"/>
        <end position="191"/>
    </location>
</feature>
<dbReference type="OrthoDB" id="1922268at2759"/>
<reference evidence="4" key="1">
    <citation type="journal article" date="2020" name="Genome Biol.">
        <title>Gamete binning: chromosome-level and haplotype-resolved genome assembly enabled by high-throughput single-cell sequencing of gamete genomes.</title>
        <authorList>
            <person name="Campoy J.A."/>
            <person name="Sun H."/>
            <person name="Goel M."/>
            <person name="Jiao W.-B."/>
            <person name="Folz-Donahue K."/>
            <person name="Wang N."/>
            <person name="Rubio M."/>
            <person name="Liu C."/>
            <person name="Kukat C."/>
            <person name="Ruiz D."/>
            <person name="Huettel B."/>
            <person name="Schneeberger K."/>
        </authorList>
    </citation>
    <scope>NUCLEOTIDE SEQUENCE [LARGE SCALE GENOMIC DNA]</scope>
    <source>
        <strain evidence="4">cv. Rojo Pasion</strain>
    </source>
</reference>
<keyword evidence="2" id="KW-0732">Signal</keyword>
<accession>A0A6J5WN39</accession>
<evidence type="ECO:0000256" key="1">
    <source>
        <dbReference type="SAM" id="MobiDB-lite"/>
    </source>
</evidence>
<evidence type="ECO:0000256" key="2">
    <source>
        <dbReference type="SAM" id="SignalP"/>
    </source>
</evidence>
<dbReference type="Proteomes" id="UP000507245">
    <property type="component" value="Unassembled WGS sequence"/>
</dbReference>
<sequence length="191" mass="21130">MIFKLSSCLLLRLGLSQNNLLVAKVLYRIHLVNLIRAKVSDLKRVNLRSDRARAMAADFTVKPIDGSNASPAFKPNLPQKGSDAVDVGANSLAVKVEKVDEVENPNSERERERERERGGGLVGFYVGLPRLKVKESKVIVDENKKTGVRVKTIHTSAAPARRRRSSSSNCSSHDYLQHRSNPTGFLEKAQG</sequence>
<name>A0A6J5WN39_PRUAR</name>
<gene>
    <name evidence="3" type="ORF">ORAREDHAP_LOCUS14334</name>
</gene>
<evidence type="ECO:0000313" key="4">
    <source>
        <dbReference type="Proteomes" id="UP000507245"/>
    </source>
</evidence>
<evidence type="ECO:0000313" key="3">
    <source>
        <dbReference type="EMBL" id="CAB4299698.1"/>
    </source>
</evidence>
<feature type="region of interest" description="Disordered" evidence="1">
    <location>
        <begin position="150"/>
        <end position="191"/>
    </location>
</feature>
<feature type="signal peptide" evidence="2">
    <location>
        <begin position="1"/>
        <end position="16"/>
    </location>
</feature>
<organism evidence="3 4">
    <name type="scientific">Prunus armeniaca</name>
    <name type="common">Apricot</name>
    <name type="synonym">Armeniaca vulgaris</name>
    <dbReference type="NCBI Taxonomy" id="36596"/>
    <lineage>
        <taxon>Eukaryota</taxon>
        <taxon>Viridiplantae</taxon>
        <taxon>Streptophyta</taxon>
        <taxon>Embryophyta</taxon>
        <taxon>Tracheophyta</taxon>
        <taxon>Spermatophyta</taxon>
        <taxon>Magnoliopsida</taxon>
        <taxon>eudicotyledons</taxon>
        <taxon>Gunneridae</taxon>
        <taxon>Pentapetalae</taxon>
        <taxon>rosids</taxon>
        <taxon>fabids</taxon>
        <taxon>Rosales</taxon>
        <taxon>Rosaceae</taxon>
        <taxon>Amygdaloideae</taxon>
        <taxon>Amygdaleae</taxon>
        <taxon>Prunus</taxon>
    </lineage>
</organism>
<proteinExistence type="predicted"/>
<dbReference type="AlphaFoldDB" id="A0A6J5WN39"/>
<protein>
    <submittedName>
        <fullName evidence="3">Uncharacterized protein</fullName>
    </submittedName>
</protein>
<dbReference type="EMBL" id="CAEKKB010000002">
    <property type="protein sequence ID" value="CAB4299698.1"/>
    <property type="molecule type" value="Genomic_DNA"/>
</dbReference>